<gene>
    <name evidence="1" type="ORF">KCG49_12475</name>
</gene>
<keyword evidence="2" id="KW-1185">Reference proteome</keyword>
<organism evidence="1 2">
    <name type="scientific">Winogradskyella luteola</name>
    <dbReference type="NCBI Taxonomy" id="2828330"/>
    <lineage>
        <taxon>Bacteria</taxon>
        <taxon>Pseudomonadati</taxon>
        <taxon>Bacteroidota</taxon>
        <taxon>Flavobacteriia</taxon>
        <taxon>Flavobacteriales</taxon>
        <taxon>Flavobacteriaceae</taxon>
        <taxon>Winogradskyella</taxon>
    </lineage>
</organism>
<comment type="caution">
    <text evidence="1">The sequence shown here is derived from an EMBL/GenBank/DDBJ whole genome shotgun (WGS) entry which is preliminary data.</text>
</comment>
<dbReference type="AlphaFoldDB" id="A0A9X1FAD2"/>
<evidence type="ECO:0000313" key="1">
    <source>
        <dbReference type="EMBL" id="MBV7270006.1"/>
    </source>
</evidence>
<dbReference type="PANTHER" id="PTHR38471:SF2">
    <property type="entry name" value="FOUR HELIX BUNDLE PROTEIN"/>
    <property type="match status" value="1"/>
</dbReference>
<dbReference type="RefSeq" id="WP_218546937.1">
    <property type="nucleotide sequence ID" value="NZ_JAGSPD010000010.1"/>
</dbReference>
<dbReference type="NCBIfam" id="TIGR02436">
    <property type="entry name" value="four helix bundle protein"/>
    <property type="match status" value="1"/>
</dbReference>
<dbReference type="Pfam" id="PF05635">
    <property type="entry name" value="23S_rRNA_IVP"/>
    <property type="match status" value="1"/>
</dbReference>
<sequence length="123" mass="14433">MDFKKLLAYQKGFDLAMSIFEISKSFPKEETYPLTDQIRRNSRSVNANIAEAYRKRKYPRHFITKLTDSDGENSETSTWLDFALECQYISENVYRDLSNQAIEIGKLINYMINNPDKFGVKEE</sequence>
<dbReference type="EMBL" id="JAGSPD010000010">
    <property type="protein sequence ID" value="MBV7270006.1"/>
    <property type="molecule type" value="Genomic_DNA"/>
</dbReference>
<dbReference type="CDD" id="cd16377">
    <property type="entry name" value="23S_rRNA_IVP_like"/>
    <property type="match status" value="1"/>
</dbReference>
<proteinExistence type="predicted"/>
<dbReference type="PANTHER" id="PTHR38471">
    <property type="entry name" value="FOUR HELIX BUNDLE PROTEIN"/>
    <property type="match status" value="1"/>
</dbReference>
<dbReference type="Proteomes" id="UP001138894">
    <property type="component" value="Unassembled WGS sequence"/>
</dbReference>
<evidence type="ECO:0000313" key="2">
    <source>
        <dbReference type="Proteomes" id="UP001138894"/>
    </source>
</evidence>
<accession>A0A9X1FAD2</accession>
<protein>
    <submittedName>
        <fullName evidence="1">Four helix bundle protein</fullName>
    </submittedName>
</protein>
<reference evidence="1" key="1">
    <citation type="submission" date="2021-04" db="EMBL/GenBank/DDBJ databases">
        <authorList>
            <person name="Pira H."/>
            <person name="Risdian C."/>
            <person name="Wink J."/>
        </authorList>
    </citation>
    <scope>NUCLEOTIDE SEQUENCE</scope>
    <source>
        <strain evidence="1">WHY3</strain>
    </source>
</reference>
<dbReference type="InterPro" id="IPR012657">
    <property type="entry name" value="23S_rRNA-intervening_sequence"/>
</dbReference>
<name>A0A9X1FAD2_9FLAO</name>